<dbReference type="PANTHER" id="PTHR23221">
    <property type="entry name" value="GLYCOSYLPHOSPHATIDYLINOSITOL PHOSPHOLIPASE D"/>
    <property type="match status" value="1"/>
</dbReference>
<comment type="caution">
    <text evidence="7">The sequence shown here is derived from an EMBL/GenBank/DDBJ whole genome shotgun (WGS) entry which is preliminary data.</text>
</comment>
<dbReference type="SMART" id="SM00191">
    <property type="entry name" value="Int_alpha"/>
    <property type="match status" value="5"/>
</dbReference>
<dbReference type="Gene3D" id="2.130.10.130">
    <property type="entry name" value="Integrin alpha, N-terminal"/>
    <property type="match status" value="3"/>
</dbReference>
<dbReference type="InterPro" id="IPR013519">
    <property type="entry name" value="Int_alpha_beta-p"/>
</dbReference>
<keyword evidence="4" id="KW-0325">Glycoprotein</keyword>
<organism evidence="7 8">
    <name type="scientific">Streptomyces hyaluromycini</name>
    <dbReference type="NCBI Taxonomy" id="1377993"/>
    <lineage>
        <taxon>Bacteria</taxon>
        <taxon>Bacillati</taxon>
        <taxon>Actinomycetota</taxon>
        <taxon>Actinomycetes</taxon>
        <taxon>Kitasatosporales</taxon>
        <taxon>Streptomycetaceae</taxon>
        <taxon>Streptomyces</taxon>
    </lineage>
</organism>
<evidence type="ECO:0000313" key="8">
    <source>
        <dbReference type="Proteomes" id="UP001474181"/>
    </source>
</evidence>
<evidence type="ECO:0000256" key="6">
    <source>
        <dbReference type="SAM" id="SignalP"/>
    </source>
</evidence>
<evidence type="ECO:0000313" key="7">
    <source>
        <dbReference type="EMBL" id="MER7184473.1"/>
    </source>
</evidence>
<evidence type="ECO:0000256" key="5">
    <source>
        <dbReference type="SAM" id="MobiDB-lite"/>
    </source>
</evidence>
<protein>
    <submittedName>
        <fullName evidence="7">FG-GAP-like repeat-containing protein</fullName>
    </submittedName>
</protein>
<dbReference type="EMBL" id="JBEPEK010000336">
    <property type="protein sequence ID" value="MER7184473.1"/>
    <property type="molecule type" value="Genomic_DNA"/>
</dbReference>
<reference evidence="7 8" key="1">
    <citation type="submission" date="2024-06" db="EMBL/GenBank/DDBJ databases">
        <title>The Natural Products Discovery Center: Release of the First 8490 Sequenced Strains for Exploring Actinobacteria Biosynthetic Diversity.</title>
        <authorList>
            <person name="Kalkreuter E."/>
            <person name="Kautsar S.A."/>
            <person name="Yang D."/>
            <person name="Bader C.D."/>
            <person name="Teijaro C.N."/>
            <person name="Fluegel L."/>
            <person name="Davis C.M."/>
            <person name="Simpson J.R."/>
            <person name="Lauterbach L."/>
            <person name="Steele A.D."/>
            <person name="Gui C."/>
            <person name="Meng S."/>
            <person name="Li G."/>
            <person name="Viehrig K."/>
            <person name="Ye F."/>
            <person name="Su P."/>
            <person name="Kiefer A.F."/>
            <person name="Nichols A."/>
            <person name="Cepeda A.J."/>
            <person name="Yan W."/>
            <person name="Fan B."/>
            <person name="Jiang Y."/>
            <person name="Adhikari A."/>
            <person name="Zheng C.-J."/>
            <person name="Schuster L."/>
            <person name="Cowan T.M."/>
            <person name="Smanski M.J."/>
            <person name="Chevrette M.G."/>
            <person name="De Carvalho L.P.S."/>
            <person name="Shen B."/>
        </authorList>
    </citation>
    <scope>NUCLEOTIDE SEQUENCE [LARGE SCALE GENOMIC DNA]</scope>
    <source>
        <strain evidence="7 8">NPDC000234</strain>
    </source>
</reference>
<gene>
    <name evidence="7" type="ORF">ABT404_34275</name>
</gene>
<accession>A0ABV1X612</accession>
<keyword evidence="2" id="KW-0677">Repeat</keyword>
<sequence>MRKRTCLLAAALLVSGLTPLALTAPAAAATAKFTDDFNGDGHRDLVLGDSTATVGGKKEAGAVVVVWGTAHGPDFAKRSVITQNTPYIAGTAETNDHFGAKVTTADMNNDGYGDVVVTAPGEDDGAYTGTFTILWGSKSGLTNGTSFKSPGCKDCGYAKDIAVGDFTGDGRQDVVSITDDYVYVVRGPFTKAGGHGKATNLDPVDGEDIKPELVVSGKVTKDGTADFAVVGWDAGTFTNRVWFYRGRSGGPTTPPRKTGLPGSADIYHASAAIADFDRDGYGDLAIGVPRSGKGGTVHVFKGTSAGPSSTDRPITQNTTGVPGTSESPDGFGYDVSAGDVNNDGYPDLAVGIPLEQFDSSAGVYPGAVTVLRGGTGGLSGKGSRQYDVRTPGVAGEPGEADSAWLGSSVLLRDFDHDGRAELVATANEQGRLYYLPGTATGPTGTGSTLHTVTDLGLGDRTYFGAALAD</sequence>
<keyword evidence="3" id="KW-0378">Hydrolase</keyword>
<dbReference type="PANTHER" id="PTHR23221:SF7">
    <property type="entry name" value="PHOSPHATIDYLINOSITOL-GLYCAN-SPECIFIC PHOSPHOLIPASE D"/>
    <property type="match status" value="1"/>
</dbReference>
<keyword evidence="1 6" id="KW-0732">Signal</keyword>
<dbReference type="RefSeq" id="WP_350786622.1">
    <property type="nucleotide sequence ID" value="NZ_JBEPEK010000336.1"/>
</dbReference>
<feature type="signal peptide" evidence="6">
    <location>
        <begin position="1"/>
        <end position="23"/>
    </location>
</feature>
<dbReference type="InterPro" id="IPR013517">
    <property type="entry name" value="FG-GAP"/>
</dbReference>
<proteinExistence type="predicted"/>
<dbReference type="Pfam" id="PF01839">
    <property type="entry name" value="FG-GAP"/>
    <property type="match status" value="3"/>
</dbReference>
<dbReference type="InterPro" id="IPR028994">
    <property type="entry name" value="Integrin_alpha_N"/>
</dbReference>
<evidence type="ECO:0000256" key="3">
    <source>
        <dbReference type="ARBA" id="ARBA00022801"/>
    </source>
</evidence>
<dbReference type="SUPFAM" id="SSF69318">
    <property type="entry name" value="Integrin alpha N-terminal domain"/>
    <property type="match status" value="2"/>
</dbReference>
<evidence type="ECO:0000256" key="4">
    <source>
        <dbReference type="ARBA" id="ARBA00023180"/>
    </source>
</evidence>
<keyword evidence="8" id="KW-1185">Reference proteome</keyword>
<feature type="compositionally biased region" description="Polar residues" evidence="5">
    <location>
        <begin position="305"/>
        <end position="327"/>
    </location>
</feature>
<evidence type="ECO:0000256" key="1">
    <source>
        <dbReference type="ARBA" id="ARBA00022729"/>
    </source>
</evidence>
<dbReference type="Proteomes" id="UP001474181">
    <property type="component" value="Unassembled WGS sequence"/>
</dbReference>
<name>A0ABV1X612_9ACTN</name>
<dbReference type="PROSITE" id="PS51470">
    <property type="entry name" value="FG_GAP"/>
    <property type="match status" value="2"/>
</dbReference>
<evidence type="ECO:0000256" key="2">
    <source>
        <dbReference type="ARBA" id="ARBA00022737"/>
    </source>
</evidence>
<feature type="chain" id="PRO_5046947087" evidence="6">
    <location>
        <begin position="24"/>
        <end position="469"/>
    </location>
</feature>
<feature type="region of interest" description="Disordered" evidence="5">
    <location>
        <begin position="302"/>
        <end position="328"/>
    </location>
</feature>